<organism evidence="2 3">
    <name type="scientific">Estrella lausannensis</name>
    <dbReference type="NCBI Taxonomy" id="483423"/>
    <lineage>
        <taxon>Bacteria</taxon>
        <taxon>Pseudomonadati</taxon>
        <taxon>Chlamydiota</taxon>
        <taxon>Chlamydiia</taxon>
        <taxon>Parachlamydiales</taxon>
        <taxon>Candidatus Criblamydiaceae</taxon>
        <taxon>Estrella</taxon>
    </lineage>
</organism>
<keyword evidence="3" id="KW-1185">Reference proteome</keyword>
<dbReference type="PANTHER" id="PTHR33608:SF12">
    <property type="entry name" value="DUF58 DOMAIN-CONTAINING PROTEIN"/>
    <property type="match status" value="1"/>
</dbReference>
<reference evidence="3" key="1">
    <citation type="submission" date="2015-06" db="EMBL/GenBank/DDBJ databases">
        <authorList>
            <person name="Bertelli C."/>
        </authorList>
    </citation>
    <scope>NUCLEOTIDE SEQUENCE [LARGE SCALE GENOMIC DNA]</scope>
    <source>
        <strain evidence="3">CRIB-30</strain>
    </source>
</reference>
<dbReference type="AlphaFoldDB" id="A0A0H5DNL1"/>
<evidence type="ECO:0000259" key="1">
    <source>
        <dbReference type="Pfam" id="PF01882"/>
    </source>
</evidence>
<dbReference type="EMBL" id="CWGJ01000010">
    <property type="protein sequence ID" value="CRX37946.1"/>
    <property type="molecule type" value="Genomic_DNA"/>
</dbReference>
<protein>
    <recommendedName>
        <fullName evidence="1">DUF58 domain-containing protein</fullName>
    </recommendedName>
</protein>
<name>A0A0H5DNL1_9BACT</name>
<feature type="domain" description="DUF58" evidence="1">
    <location>
        <begin position="48"/>
        <end position="265"/>
    </location>
</feature>
<gene>
    <name evidence="2" type="ORF">ELAC_0591</name>
</gene>
<dbReference type="PANTHER" id="PTHR33608">
    <property type="entry name" value="BLL2464 PROTEIN"/>
    <property type="match status" value="1"/>
</dbReference>
<dbReference type="Pfam" id="PF01882">
    <property type="entry name" value="DUF58"/>
    <property type="match status" value="1"/>
</dbReference>
<dbReference type="Proteomes" id="UP000220251">
    <property type="component" value="Unassembled WGS sequence"/>
</dbReference>
<accession>A0A0H5DNL1</accession>
<dbReference type="RefSeq" id="WP_098037808.1">
    <property type="nucleotide sequence ID" value="NZ_CWGJ01000010.1"/>
</dbReference>
<evidence type="ECO:0000313" key="2">
    <source>
        <dbReference type="EMBL" id="CRX37946.1"/>
    </source>
</evidence>
<dbReference type="OrthoDB" id="9776116at2"/>
<dbReference type="InterPro" id="IPR002881">
    <property type="entry name" value="DUF58"/>
</dbReference>
<proteinExistence type="predicted"/>
<evidence type="ECO:0000313" key="3">
    <source>
        <dbReference type="Proteomes" id="UP000220251"/>
    </source>
</evidence>
<sequence length="303" mass="34122">MLYPDFDELISYKDRKLDKMELSRRKVSSTTAGNHHSPFRGNGLDFDSVREYVPGDDIRNIDWRVTARTGSPHLKLFREEKERHTIISVDMNATMRFGTRNTFKSIQAAKCASLLGWRALAHQDRVSACFFGDVQGGLHYFSSKRSQKALCMMLKTLTEPPAEQHQIPLESALQHIARAAHPGSLIYLISDFMDLSPSFQTDSGLSRLCKTCDIVFISINDIADKALASAGVIAFCGQGGEKMYVNTDSIKGRKSYAALWDENRQALDTITKRFKIPLIAFSTESDIPRELPLSLKKIAKRKK</sequence>